<protein>
    <submittedName>
        <fullName evidence="1">Uncharacterized protein</fullName>
    </submittedName>
</protein>
<proteinExistence type="predicted"/>
<keyword evidence="2" id="KW-1185">Reference proteome</keyword>
<evidence type="ECO:0000313" key="1">
    <source>
        <dbReference type="EMBL" id="WYK18834.1"/>
    </source>
</evidence>
<evidence type="ECO:0000313" key="2">
    <source>
        <dbReference type="Proteomes" id="UP001281305"/>
    </source>
</evidence>
<reference evidence="1 2" key="1">
    <citation type="submission" date="2024-02" db="EMBL/GenBank/DDBJ databases">
        <title>Roseovarius strain W115 nov., isolated from a marine algae.</title>
        <authorList>
            <person name="Lee M.W."/>
            <person name="Lee J.K."/>
            <person name="Kim J.M."/>
            <person name="Choi D.G."/>
            <person name="Baek J.H."/>
            <person name="Bayburt H."/>
            <person name="Jung J.J."/>
            <person name="Han D.M."/>
            <person name="Jeon C.O."/>
        </authorList>
    </citation>
    <scope>NUCLEOTIDE SEQUENCE [LARGE SCALE GENOMIC DNA]</scope>
    <source>
        <strain evidence="1 2">W115</strain>
    </source>
</reference>
<sequence length="68" mass="7315">MPSLHKLFDRAMAGKLEPVEFLDLQWDIVNAELARQRAQIASGPVAESILKNIQVDTAFGGAAGHAAE</sequence>
<gene>
    <name evidence="1" type="ORF">RZS32_002795</name>
</gene>
<dbReference type="EMBL" id="CP146606">
    <property type="protein sequence ID" value="WYK18834.1"/>
    <property type="molecule type" value="Genomic_DNA"/>
</dbReference>
<organism evidence="1 2">
    <name type="scientific">Roseovarius rhodophyticola</name>
    <dbReference type="NCBI Taxonomy" id="3080827"/>
    <lineage>
        <taxon>Bacteria</taxon>
        <taxon>Pseudomonadati</taxon>
        <taxon>Pseudomonadota</taxon>
        <taxon>Alphaproteobacteria</taxon>
        <taxon>Rhodobacterales</taxon>
        <taxon>Roseobacteraceae</taxon>
        <taxon>Roseovarius</taxon>
    </lineage>
</organism>
<dbReference type="RefSeq" id="WP_339106798.1">
    <property type="nucleotide sequence ID" value="NZ_CP146606.1"/>
</dbReference>
<name>A0ABZ2THQ9_9RHOB</name>
<accession>A0ABZ2THQ9</accession>
<dbReference type="Proteomes" id="UP001281305">
    <property type="component" value="Chromosome"/>
</dbReference>